<evidence type="ECO:0000256" key="3">
    <source>
        <dbReference type="ARBA" id="ARBA00022701"/>
    </source>
</evidence>
<evidence type="ECO:0000313" key="10">
    <source>
        <dbReference type="Proteomes" id="UP000289340"/>
    </source>
</evidence>
<comment type="caution">
    <text evidence="7">The sequence shown here is derived from an EMBL/GenBank/DDBJ whole genome shotgun (WGS) entry which is preliminary data.</text>
</comment>
<comment type="subcellular location">
    <subcellularLocation>
        <location evidence="1">Cytoplasm</location>
        <location evidence="1">Cytoskeleton</location>
    </subcellularLocation>
</comment>
<evidence type="ECO:0000313" key="8">
    <source>
        <dbReference type="EMBL" id="RZB51298.1"/>
    </source>
</evidence>
<gene>
    <name evidence="7" type="ORF">D0Y65_047925</name>
</gene>
<proteinExistence type="inferred from homology"/>
<dbReference type="Proteomes" id="UP000289340">
    <property type="component" value="Chromosome 18"/>
</dbReference>
<feature type="coiled-coil region" evidence="5">
    <location>
        <begin position="121"/>
        <end position="148"/>
    </location>
</feature>
<protein>
    <submittedName>
        <fullName evidence="6">65-kDa microtubule-associated protein 2 isoform B</fullName>
    </submittedName>
    <submittedName>
        <fullName evidence="7">65-kDa microtubule-associated protein 2 isoform C</fullName>
    </submittedName>
    <submittedName>
        <fullName evidence="8">65-kDa microtubule-associated protein 2 isoform D</fullName>
    </submittedName>
    <submittedName>
        <fullName evidence="9">65-kDa microtubule-associated protein 2 isoform E</fullName>
    </submittedName>
</protein>
<keyword evidence="5" id="KW-0175">Coiled coil</keyword>
<dbReference type="GO" id="GO:0005874">
    <property type="term" value="C:microtubule"/>
    <property type="evidence" value="ECO:0007669"/>
    <property type="project" value="UniProtKB-KW"/>
</dbReference>
<evidence type="ECO:0000313" key="6">
    <source>
        <dbReference type="EMBL" id="RZB51296.1"/>
    </source>
</evidence>
<dbReference type="GO" id="GO:0005819">
    <property type="term" value="C:spindle"/>
    <property type="evidence" value="ECO:0007669"/>
    <property type="project" value="TreeGrafter"/>
</dbReference>
<organism evidence="7 10">
    <name type="scientific">Glycine soja</name>
    <name type="common">Wild soybean</name>
    <dbReference type="NCBI Taxonomy" id="3848"/>
    <lineage>
        <taxon>Eukaryota</taxon>
        <taxon>Viridiplantae</taxon>
        <taxon>Streptophyta</taxon>
        <taxon>Embryophyta</taxon>
        <taxon>Tracheophyta</taxon>
        <taxon>Spermatophyta</taxon>
        <taxon>Magnoliopsida</taxon>
        <taxon>eudicotyledons</taxon>
        <taxon>Gunneridae</taxon>
        <taxon>Pentapetalae</taxon>
        <taxon>rosids</taxon>
        <taxon>fabids</taxon>
        <taxon>Fabales</taxon>
        <taxon>Fabaceae</taxon>
        <taxon>Papilionoideae</taxon>
        <taxon>50 kb inversion clade</taxon>
        <taxon>NPAAA clade</taxon>
        <taxon>indigoferoid/millettioid clade</taxon>
        <taxon>Phaseoleae</taxon>
        <taxon>Glycine</taxon>
        <taxon>Glycine subgen. Soja</taxon>
    </lineage>
</organism>
<comment type="similarity">
    <text evidence="2">Belongs to the MAP65/ASE1 family.</text>
</comment>
<dbReference type="InterPro" id="IPR007145">
    <property type="entry name" value="MAP65_Ase1_PRC1"/>
</dbReference>
<dbReference type="Pfam" id="PF03999">
    <property type="entry name" value="MAP65_ASE1"/>
    <property type="match status" value="1"/>
</dbReference>
<dbReference type="GO" id="GO:0005737">
    <property type="term" value="C:cytoplasm"/>
    <property type="evidence" value="ECO:0007669"/>
    <property type="project" value="TreeGrafter"/>
</dbReference>
<dbReference type="GO" id="GO:0000911">
    <property type="term" value="P:cytokinesis by cell plate formation"/>
    <property type="evidence" value="ECO:0007669"/>
    <property type="project" value="TreeGrafter"/>
</dbReference>
<dbReference type="AlphaFoldDB" id="A0A445FQY0"/>
<evidence type="ECO:0000313" key="7">
    <source>
        <dbReference type="EMBL" id="RZB51297.1"/>
    </source>
</evidence>
<keyword evidence="10" id="KW-1185">Reference proteome</keyword>
<keyword evidence="4" id="KW-0963">Cytoplasm</keyword>
<dbReference type="EMBL" id="QZWG01000018">
    <property type="protein sequence ID" value="RZB51299.1"/>
    <property type="molecule type" value="Genomic_DNA"/>
</dbReference>
<evidence type="ECO:0000313" key="9">
    <source>
        <dbReference type="EMBL" id="RZB51299.1"/>
    </source>
</evidence>
<dbReference type="EMBL" id="QZWG01000018">
    <property type="protein sequence ID" value="RZB51298.1"/>
    <property type="molecule type" value="Genomic_DNA"/>
</dbReference>
<name>A0A445FQY0_GLYSO</name>
<evidence type="ECO:0000256" key="5">
    <source>
        <dbReference type="SAM" id="Coils"/>
    </source>
</evidence>
<keyword evidence="3" id="KW-0493">Microtubule</keyword>
<reference evidence="7 10" key="1">
    <citation type="submission" date="2018-09" db="EMBL/GenBank/DDBJ databases">
        <title>A high-quality reference genome of wild soybean provides a powerful tool to mine soybean genomes.</title>
        <authorList>
            <person name="Xie M."/>
            <person name="Chung C.Y.L."/>
            <person name="Li M.-W."/>
            <person name="Wong F.-L."/>
            <person name="Chan T.-F."/>
            <person name="Lam H.-M."/>
        </authorList>
    </citation>
    <scope>NUCLEOTIDE SEQUENCE [LARGE SCALE GENOMIC DNA]</scope>
    <source>
        <strain evidence="10">cv. W05</strain>
        <tissue evidence="7">Hypocotyl of etiolated seedlings</tissue>
    </source>
</reference>
<dbReference type="PANTHER" id="PTHR19321:SF41">
    <property type="entry name" value="FASCETTO-RELATED"/>
    <property type="match status" value="1"/>
</dbReference>
<dbReference type="EMBL" id="QZWG01000018">
    <property type="protein sequence ID" value="RZB51296.1"/>
    <property type="molecule type" value="Genomic_DNA"/>
</dbReference>
<dbReference type="EMBL" id="QZWG01000018">
    <property type="protein sequence ID" value="RZB51297.1"/>
    <property type="molecule type" value="Genomic_DNA"/>
</dbReference>
<dbReference type="GO" id="GO:0008017">
    <property type="term" value="F:microtubule binding"/>
    <property type="evidence" value="ECO:0007669"/>
    <property type="project" value="InterPro"/>
</dbReference>
<keyword evidence="4" id="KW-0206">Cytoskeleton</keyword>
<evidence type="ECO:0000256" key="4">
    <source>
        <dbReference type="ARBA" id="ARBA00023212"/>
    </source>
</evidence>
<dbReference type="PANTHER" id="PTHR19321">
    <property type="entry name" value="PROTEIN REGULATOR OF CYTOKINESIS 1 PRC1-RELATED"/>
    <property type="match status" value="1"/>
</dbReference>
<dbReference type="GO" id="GO:0000226">
    <property type="term" value="P:microtubule cytoskeleton organization"/>
    <property type="evidence" value="ECO:0007669"/>
    <property type="project" value="InterPro"/>
</dbReference>
<accession>A0A445FQY0</accession>
<evidence type="ECO:0000256" key="2">
    <source>
        <dbReference type="ARBA" id="ARBA00006187"/>
    </source>
</evidence>
<sequence>MAVTDSQNPLIDGNTCGSFLQKLQGIWDEVGESDEEQDKMLLQIEQECLNVYKRKPDKTLGTIKEQLAAIAPTMEQLWQQKEERIKEFSDVELQIQKICGEITGDLNPDQTESGSFAVDESDLSMKKLDEYQSQLLELQREKSERLHKVLDYVSTVHNLCVVLGMDFFSTVIEVHPSLNESIGVNSKSISNGTLTKLAKTVSTLKEDKKQRLHKLQELASQLIDMWNLMDTPIEERRLFDHVTCNISASVDEVTVPGALALDLI</sequence>
<evidence type="ECO:0000256" key="1">
    <source>
        <dbReference type="ARBA" id="ARBA00004245"/>
    </source>
</evidence>